<organism evidence="1 2">
    <name type="scientific">Vibrio cholerae</name>
    <dbReference type="NCBI Taxonomy" id="666"/>
    <lineage>
        <taxon>Bacteria</taxon>
        <taxon>Pseudomonadati</taxon>
        <taxon>Pseudomonadota</taxon>
        <taxon>Gammaproteobacteria</taxon>
        <taxon>Vibrionales</taxon>
        <taxon>Vibrionaceae</taxon>
        <taxon>Vibrio</taxon>
    </lineage>
</organism>
<evidence type="ECO:0000313" key="1">
    <source>
        <dbReference type="EMBL" id="CSB91756.1"/>
    </source>
</evidence>
<evidence type="ECO:0000313" key="2">
    <source>
        <dbReference type="Proteomes" id="UP000046067"/>
    </source>
</evidence>
<name>A0A655WKV2_VIBCL</name>
<proteinExistence type="predicted"/>
<dbReference type="AlphaFoldDB" id="A0A655WKV2"/>
<accession>A0A655WKV2</accession>
<dbReference type="EMBL" id="CWQJ01000006">
    <property type="protein sequence ID" value="CSB91756.1"/>
    <property type="molecule type" value="Genomic_DNA"/>
</dbReference>
<dbReference type="Proteomes" id="UP000046067">
    <property type="component" value="Unassembled WGS sequence"/>
</dbReference>
<gene>
    <name evidence="1" type="ORF">ERS013201_01318</name>
</gene>
<reference evidence="1 2" key="1">
    <citation type="submission" date="2015-07" db="EMBL/GenBank/DDBJ databases">
        <authorList>
            <consortium name="Pathogen Informatics"/>
        </authorList>
    </citation>
    <scope>NUCLEOTIDE SEQUENCE [LARGE SCALE GENOMIC DNA]</scope>
    <source>
        <strain evidence="1 2">A325</strain>
    </source>
</reference>
<sequence>MTINQHGLRIFSCVHADHVRNQLINENICANYTTHITVKANRFCNRHKQCASYRITVSGGDDLLTRTGCIFIPRARSWIVIRTITLWM</sequence>
<protein>
    <submittedName>
        <fullName evidence="1">Uncharacterized protein</fullName>
    </submittedName>
</protein>